<dbReference type="RefSeq" id="WP_212726118.1">
    <property type="nucleotide sequence ID" value="NZ_CP071249.1"/>
</dbReference>
<dbReference type="EMBL" id="CP071249">
    <property type="protein sequence ID" value="UUF07158.1"/>
    <property type="molecule type" value="Genomic_DNA"/>
</dbReference>
<evidence type="ECO:0000313" key="2">
    <source>
        <dbReference type="EMBL" id="UUF07158.1"/>
    </source>
</evidence>
<proteinExistence type="predicted"/>
<name>A0ABY5JLR8_9FIRM</name>
<organism evidence="2 3">
    <name type="scientific">Turicibacter bilis</name>
    <dbReference type="NCBI Taxonomy" id="2735723"/>
    <lineage>
        <taxon>Bacteria</taxon>
        <taxon>Bacillati</taxon>
        <taxon>Bacillota</taxon>
        <taxon>Erysipelotrichia</taxon>
        <taxon>Erysipelotrichales</taxon>
        <taxon>Turicibacteraceae</taxon>
        <taxon>Turicibacter</taxon>
    </lineage>
</organism>
<dbReference type="Pfam" id="PF22016">
    <property type="entry name" value="DUF6933"/>
    <property type="match status" value="1"/>
</dbReference>
<gene>
    <name evidence="2" type="ORF">J0J69_06625</name>
</gene>
<evidence type="ECO:0000259" key="1">
    <source>
        <dbReference type="Pfam" id="PF22016"/>
    </source>
</evidence>
<sequence length="168" mass="20160">MKIQLTKQLADTMKVSLEAIDEINRDPFFEWHGHVYTFNRRKVVIFMNNATRYPIVFYGLKMAQFKTFDLLFQEAIRETFVLEGINAEQIDAYLKDCQMIHYTKTDNRSILGQIKDFWISISYEIEDYMNEETYYLPKLSNWAARIPCCSTRSFPYQSLKLEIDRRYN</sequence>
<dbReference type="InterPro" id="IPR053864">
    <property type="entry name" value="DUF6933"/>
</dbReference>
<reference evidence="2 3" key="1">
    <citation type="submission" date="2021-03" db="EMBL/GenBank/DDBJ databases">
        <title>Comparative Genomics and Metabolomics in the genus Turicibacter.</title>
        <authorList>
            <person name="Maki J."/>
            <person name="Looft T."/>
        </authorList>
    </citation>
    <scope>NUCLEOTIDE SEQUENCE [LARGE SCALE GENOMIC DNA]</scope>
    <source>
        <strain evidence="2 3">MMM721</strain>
    </source>
</reference>
<feature type="domain" description="DUF6933" evidence="1">
    <location>
        <begin position="3"/>
        <end position="148"/>
    </location>
</feature>
<protein>
    <recommendedName>
        <fullName evidence="1">DUF6933 domain-containing protein</fullName>
    </recommendedName>
</protein>
<keyword evidence="3" id="KW-1185">Reference proteome</keyword>
<evidence type="ECO:0000313" key="3">
    <source>
        <dbReference type="Proteomes" id="UP001058016"/>
    </source>
</evidence>
<dbReference type="Proteomes" id="UP001058016">
    <property type="component" value="Chromosome"/>
</dbReference>
<accession>A0ABY5JLR8</accession>